<sequence length="62" mass="7587">MNNEPIDFLKYRQRPDVKKRLLQRRRERNCQEIENWEMMREKLLDAIFSAPEGGGYWEESGK</sequence>
<proteinExistence type="predicted"/>
<dbReference type="RefSeq" id="WP_076836156.1">
    <property type="nucleotide sequence ID" value="NZ_CP019434.1"/>
</dbReference>
<keyword evidence="2" id="KW-1185">Reference proteome</keyword>
<evidence type="ECO:0000313" key="1">
    <source>
        <dbReference type="EMBL" id="APZ42510.1"/>
    </source>
</evidence>
<accession>A0A1P8UF86</accession>
<gene>
    <name evidence="1" type="ORF">BW247_04905</name>
</gene>
<dbReference type="KEGG" id="afy:BW247_04905"/>
<dbReference type="EMBL" id="CP019434">
    <property type="protein sequence ID" value="APZ42510.1"/>
    <property type="molecule type" value="Genomic_DNA"/>
</dbReference>
<organism evidence="1 2">
    <name type="scientific">Acidihalobacter ferrooxydans</name>
    <dbReference type="NCBI Taxonomy" id="1765967"/>
    <lineage>
        <taxon>Bacteria</taxon>
        <taxon>Pseudomonadati</taxon>
        <taxon>Pseudomonadota</taxon>
        <taxon>Gammaproteobacteria</taxon>
        <taxon>Chromatiales</taxon>
        <taxon>Ectothiorhodospiraceae</taxon>
        <taxon>Acidihalobacter</taxon>
    </lineage>
</organism>
<name>A0A1P8UF86_9GAMM</name>
<protein>
    <submittedName>
        <fullName evidence="1">Uncharacterized protein</fullName>
    </submittedName>
</protein>
<dbReference type="Proteomes" id="UP000243807">
    <property type="component" value="Chromosome"/>
</dbReference>
<reference evidence="1 2" key="1">
    <citation type="submission" date="2017-01" db="EMBL/GenBank/DDBJ databases">
        <title>Draft sequence of Acidihalobacter ferrooxidans strain DSM 14175 (strain V8).</title>
        <authorList>
            <person name="Khaleque H.N."/>
            <person name="Ramsay J.P."/>
            <person name="Murphy R.J.T."/>
            <person name="Kaksonen A.H."/>
            <person name="Boxall N.J."/>
            <person name="Watkin E.L.J."/>
        </authorList>
    </citation>
    <scope>NUCLEOTIDE SEQUENCE [LARGE SCALE GENOMIC DNA]</scope>
    <source>
        <strain evidence="1 2">V8</strain>
    </source>
</reference>
<evidence type="ECO:0000313" key="2">
    <source>
        <dbReference type="Proteomes" id="UP000243807"/>
    </source>
</evidence>
<dbReference type="AlphaFoldDB" id="A0A1P8UF86"/>